<keyword evidence="4" id="KW-1185">Reference proteome</keyword>
<name>A0A6L8M030_9VIBR</name>
<dbReference type="RefSeq" id="WP_160933344.1">
    <property type="nucleotide sequence ID" value="NZ_WWEU01000024.1"/>
</dbReference>
<dbReference type="Gene3D" id="1.10.287.620">
    <property type="entry name" value="Helix Hairpins"/>
    <property type="match status" value="1"/>
</dbReference>
<keyword evidence="1" id="KW-0175">Coiled coil</keyword>
<sequence>LSEQAEQRIDEASNKQSQAEQSVAANQAKVSALRAELETLSAGMQAQFDALNAQREAYDALQVSLAEHTTEVKARQRNLDSAWQSLSGKQAAENTASAALRTQQAQAQQWQAKLDAAKASVADKSGRLTNLSTDLTVHRQALEQAKQDRDAAKTALAAAKSELASAQTLRSATSERLISLLSNPNSVTMNERMKVLLSDFGKDKNRRSFPAWFYRELAAHKIDPKHRGSWGDEELIGDGAKTLYWAGYGSIEHPERYFIAHSQYSHNDVAAMRVFVSNTLAPEQRLHSLVRRINEGERIGQDDIQQLCAQIRNYGSFLSKMDEVYTRYYNQVQPKFHKTMDYVFRGLGTGRVRGEIWERATHNAATYSNIMHIMIYTRTHSRAMQRHLNSVLSVITELDAANQQAQDLASQVQSYEQALERHHALISESETKIRQVEQAKTQAQQALNSARSNLATANTQLTSANQAMDRAKASLSSATAEREAAEQLLSQASTHLSTAQTDKARVASELLAARTTLNQASTQFAKAHQSLRATAQSLNQAGEGLGSAIDLHAEVNVSLNQANRAQYQAKAAIDRAQGQVDIARYTAWRQASVEVASHDTDYEYDARGQLVTERSAVVSFADVQKDKPVTQFIGRL</sequence>
<evidence type="ECO:0000313" key="3">
    <source>
        <dbReference type="EMBL" id="MYM61731.1"/>
    </source>
</evidence>
<accession>A0A6L8M030</accession>
<feature type="coiled-coil region" evidence="1">
    <location>
        <begin position="100"/>
        <end position="169"/>
    </location>
</feature>
<reference evidence="3 4" key="1">
    <citation type="submission" date="2020-01" db="EMBL/GenBank/DDBJ databases">
        <title>Draft Genome Sequence of Vibrio sp. strain OCN044, Isolated from a Healthy Coral at Palmyra Atoll.</title>
        <authorList>
            <person name="Videau P."/>
            <person name="Loughran R."/>
            <person name="Esquivel A."/>
            <person name="Deadmond M."/>
            <person name="Paddock B.E."/>
            <person name="Saw J.H."/>
            <person name="Ushijima B."/>
        </authorList>
    </citation>
    <scope>NUCLEOTIDE SEQUENCE [LARGE SCALE GENOMIC DNA]</scope>
    <source>
        <strain evidence="3 4">OCN044</strain>
    </source>
</reference>
<dbReference type="EMBL" id="WWEU01000024">
    <property type="protein sequence ID" value="MYM61731.1"/>
    <property type="molecule type" value="Genomic_DNA"/>
</dbReference>
<dbReference type="Proteomes" id="UP000478571">
    <property type="component" value="Unassembled WGS sequence"/>
</dbReference>
<gene>
    <name evidence="3" type="ORF">GTG28_21255</name>
</gene>
<evidence type="ECO:0000256" key="1">
    <source>
        <dbReference type="SAM" id="Coils"/>
    </source>
</evidence>
<comment type="caution">
    <text evidence="3">The sequence shown here is derived from an EMBL/GenBank/DDBJ whole genome shotgun (WGS) entry which is preliminary data.</text>
</comment>
<feature type="compositionally biased region" description="Polar residues" evidence="2">
    <location>
        <begin position="14"/>
        <end position="28"/>
    </location>
</feature>
<dbReference type="SUPFAM" id="SSF57997">
    <property type="entry name" value="Tropomyosin"/>
    <property type="match status" value="1"/>
</dbReference>
<evidence type="ECO:0000313" key="4">
    <source>
        <dbReference type="Proteomes" id="UP000478571"/>
    </source>
</evidence>
<feature type="non-terminal residue" evidence="3">
    <location>
        <position position="636"/>
    </location>
</feature>
<feature type="non-terminal residue" evidence="3">
    <location>
        <position position="1"/>
    </location>
</feature>
<evidence type="ECO:0000256" key="2">
    <source>
        <dbReference type="SAM" id="MobiDB-lite"/>
    </source>
</evidence>
<protein>
    <submittedName>
        <fullName evidence="3">Uncharacterized protein</fullName>
    </submittedName>
</protein>
<feature type="coiled-coil region" evidence="1">
    <location>
        <begin position="398"/>
        <end position="488"/>
    </location>
</feature>
<dbReference type="AlphaFoldDB" id="A0A6L8M030"/>
<feature type="region of interest" description="Disordered" evidence="2">
    <location>
        <begin position="1"/>
        <end position="28"/>
    </location>
</feature>
<organism evidence="3 4">
    <name type="scientific">Vibrio tetraodonis subsp. pristinus</name>
    <dbReference type="NCBI Taxonomy" id="2695891"/>
    <lineage>
        <taxon>Bacteria</taxon>
        <taxon>Pseudomonadati</taxon>
        <taxon>Pseudomonadota</taxon>
        <taxon>Gammaproteobacteria</taxon>
        <taxon>Vibrionales</taxon>
        <taxon>Vibrionaceae</taxon>
        <taxon>Vibrio</taxon>
    </lineage>
</organism>
<feature type="compositionally biased region" description="Basic and acidic residues" evidence="2">
    <location>
        <begin position="1"/>
        <end position="13"/>
    </location>
</feature>
<proteinExistence type="predicted"/>